<feature type="transmembrane region" description="Helical" evidence="5">
    <location>
        <begin position="31"/>
        <end position="49"/>
    </location>
</feature>
<keyword evidence="3 5" id="KW-1133">Transmembrane helix</keyword>
<dbReference type="GO" id="GO:0009403">
    <property type="term" value="P:toxin biosynthetic process"/>
    <property type="evidence" value="ECO:0007669"/>
    <property type="project" value="InterPro"/>
</dbReference>
<comment type="caution">
    <text evidence="6">The sequence shown here is derived from an EMBL/GenBank/DDBJ whole genome shotgun (WGS) entry which is preliminary data.</text>
</comment>
<organism evidence="6 7">
    <name type="scientific">Tepidimonas thermarum</name>
    <dbReference type="NCBI Taxonomy" id="335431"/>
    <lineage>
        <taxon>Bacteria</taxon>
        <taxon>Pseudomonadati</taxon>
        <taxon>Pseudomonadota</taxon>
        <taxon>Betaproteobacteria</taxon>
        <taxon>Burkholderiales</taxon>
        <taxon>Tepidimonas</taxon>
    </lineage>
</organism>
<dbReference type="Pfam" id="PF02674">
    <property type="entry name" value="Colicin_V"/>
    <property type="match status" value="1"/>
</dbReference>
<feature type="transmembrane region" description="Helical" evidence="5">
    <location>
        <begin position="61"/>
        <end position="83"/>
    </location>
</feature>
<keyword evidence="7" id="KW-1185">Reference proteome</keyword>
<keyword evidence="2 5" id="KW-0812">Transmembrane</keyword>
<dbReference type="PANTHER" id="PTHR36926">
    <property type="entry name" value="COLICIN V PRODUCTION PROTEIN"/>
    <property type="match status" value="1"/>
</dbReference>
<accession>A0A554X663</accession>
<dbReference type="InterPro" id="IPR003825">
    <property type="entry name" value="Colicin-V_CvpA"/>
</dbReference>
<keyword evidence="4 5" id="KW-0472">Membrane</keyword>
<dbReference type="RefSeq" id="WP_143900716.1">
    <property type="nucleotide sequence ID" value="NZ_VJOL01000006.1"/>
</dbReference>
<evidence type="ECO:0000256" key="3">
    <source>
        <dbReference type="ARBA" id="ARBA00022989"/>
    </source>
</evidence>
<evidence type="ECO:0000256" key="2">
    <source>
        <dbReference type="ARBA" id="ARBA00022692"/>
    </source>
</evidence>
<sequence length="161" mass="16984">MATVDIVLLVVLGASVVIGLWRGLLYEVLSVLGWIVAFVVAQRWALQAADSLPLAHAAAPLRYAAGFAVLFVLTAFVAGWVAWLAQRGAQLVGLRPVDRALGGLFGLVRGVVLLLAAALLIRLTPWADSAAWREAVGPRWLGQGLQVVKGLAPPAVAAYFP</sequence>
<evidence type="ECO:0000256" key="4">
    <source>
        <dbReference type="ARBA" id="ARBA00023136"/>
    </source>
</evidence>
<dbReference type="EMBL" id="VJOL01000006">
    <property type="protein sequence ID" value="TSE31297.1"/>
    <property type="molecule type" value="Genomic_DNA"/>
</dbReference>
<name>A0A554X663_9BURK</name>
<proteinExistence type="predicted"/>
<protein>
    <submittedName>
        <fullName evidence="6">Colicin V production protein</fullName>
    </submittedName>
</protein>
<comment type="subcellular location">
    <subcellularLocation>
        <location evidence="1">Membrane</location>
        <topology evidence="1">Multi-pass membrane protein</topology>
    </subcellularLocation>
</comment>
<dbReference type="GO" id="GO:0016020">
    <property type="term" value="C:membrane"/>
    <property type="evidence" value="ECO:0007669"/>
    <property type="project" value="UniProtKB-SubCell"/>
</dbReference>
<dbReference type="Proteomes" id="UP000318542">
    <property type="component" value="Unassembled WGS sequence"/>
</dbReference>
<dbReference type="InterPro" id="IPR052719">
    <property type="entry name" value="CvpA-like"/>
</dbReference>
<evidence type="ECO:0000256" key="5">
    <source>
        <dbReference type="SAM" id="Phobius"/>
    </source>
</evidence>
<evidence type="ECO:0000256" key="1">
    <source>
        <dbReference type="ARBA" id="ARBA00004141"/>
    </source>
</evidence>
<reference evidence="6 7" key="1">
    <citation type="submission" date="2019-07" db="EMBL/GenBank/DDBJ databases">
        <title>Tepidimonas thermarum AA-1 draft genome.</title>
        <authorList>
            <person name="Da Costa M.S."/>
            <person name="Froufe H.J.C."/>
            <person name="Egas C."/>
            <person name="Albuquerque L."/>
        </authorList>
    </citation>
    <scope>NUCLEOTIDE SEQUENCE [LARGE SCALE GENOMIC DNA]</scope>
    <source>
        <strain evidence="6 7">AA-1</strain>
    </source>
</reference>
<dbReference type="OrthoDB" id="9810601at2"/>
<dbReference type="PANTHER" id="PTHR36926:SF1">
    <property type="entry name" value="COLICIN V PRODUCTION PROTEIN"/>
    <property type="match status" value="1"/>
</dbReference>
<evidence type="ECO:0000313" key="7">
    <source>
        <dbReference type="Proteomes" id="UP000318542"/>
    </source>
</evidence>
<evidence type="ECO:0000313" key="6">
    <source>
        <dbReference type="EMBL" id="TSE31297.1"/>
    </source>
</evidence>
<feature type="transmembrane region" description="Helical" evidence="5">
    <location>
        <begin position="7"/>
        <end position="25"/>
    </location>
</feature>
<dbReference type="AlphaFoldDB" id="A0A554X663"/>
<feature type="transmembrane region" description="Helical" evidence="5">
    <location>
        <begin position="103"/>
        <end position="123"/>
    </location>
</feature>
<gene>
    <name evidence="6" type="primary">cvpA</name>
    <name evidence="6" type="ORF">Tther_00581</name>
</gene>